<feature type="non-terminal residue" evidence="1">
    <location>
        <position position="336"/>
    </location>
</feature>
<dbReference type="OrthoDB" id="473963at2759"/>
<keyword evidence="2" id="KW-1185">Reference proteome</keyword>
<proteinExistence type="predicted"/>
<organism evidence="1 2">
    <name type="scientific">Symbiodinium microadriaticum</name>
    <name type="common">Dinoflagellate</name>
    <name type="synonym">Zooxanthella microadriatica</name>
    <dbReference type="NCBI Taxonomy" id="2951"/>
    <lineage>
        <taxon>Eukaryota</taxon>
        <taxon>Sar</taxon>
        <taxon>Alveolata</taxon>
        <taxon>Dinophyceae</taxon>
        <taxon>Suessiales</taxon>
        <taxon>Symbiodiniaceae</taxon>
        <taxon>Symbiodinium</taxon>
    </lineage>
</organism>
<evidence type="ECO:0000313" key="1">
    <source>
        <dbReference type="EMBL" id="OLP73356.1"/>
    </source>
</evidence>
<gene>
    <name evidence="1" type="ORF">AK812_SmicGene47431</name>
</gene>
<dbReference type="Proteomes" id="UP000186817">
    <property type="component" value="Unassembled WGS sequence"/>
</dbReference>
<dbReference type="AlphaFoldDB" id="A0A1Q9BRS2"/>
<protein>
    <submittedName>
        <fullName evidence="1">Uncharacterized protein</fullName>
    </submittedName>
</protein>
<reference evidence="1 2" key="1">
    <citation type="submission" date="2016-02" db="EMBL/GenBank/DDBJ databases">
        <title>Genome analysis of coral dinoflagellate symbionts highlights evolutionary adaptations to a symbiotic lifestyle.</title>
        <authorList>
            <person name="Aranda M."/>
            <person name="Li Y."/>
            <person name="Liew Y.J."/>
            <person name="Baumgarten S."/>
            <person name="Simakov O."/>
            <person name="Wilson M."/>
            <person name="Piel J."/>
            <person name="Ashoor H."/>
            <person name="Bougouffa S."/>
            <person name="Bajic V.B."/>
            <person name="Ryu T."/>
            <person name="Ravasi T."/>
            <person name="Bayer T."/>
            <person name="Micklem G."/>
            <person name="Kim H."/>
            <person name="Bhak J."/>
            <person name="Lajeunesse T.C."/>
            <person name="Voolstra C.R."/>
        </authorList>
    </citation>
    <scope>NUCLEOTIDE SEQUENCE [LARGE SCALE GENOMIC DNA]</scope>
    <source>
        <strain evidence="1 2">CCMP2467</strain>
    </source>
</reference>
<sequence length="336" mass="37335">MAAAGHCFPPIVVDRIGRFLPGFNPAYCLLQRGAVQAFLAMARAPMANQRPHMQPPQQDGAVTFYPVDLDMSFCKIHTMDLPEHTLLDYVLLQQPLLKILPERQPDLIQLCPYPLAVFVEVPAGQTMQSFKAHLCNTLWCSGAEQPFPTGADAFGLCKTALKIQSSHFKSALLLAGVSVVYIGRYGMKHYLLPDPQTALASIPDIADTHAALDLGIMSRDVNHIWLFGIAPNHQGLWHDHRNRISWRVLPLVPGCQRFEDGFIYGTLEGRPMEGPPFGNDLGKMLQVYSLLHHTKLALTNVDPNFPSHMYDMINRREALESYTGQLIQNVAKACGG</sequence>
<accession>A0A1Q9BRS2</accession>
<evidence type="ECO:0000313" key="2">
    <source>
        <dbReference type="Proteomes" id="UP000186817"/>
    </source>
</evidence>
<comment type="caution">
    <text evidence="1">The sequence shown here is derived from an EMBL/GenBank/DDBJ whole genome shotgun (WGS) entry which is preliminary data.</text>
</comment>
<dbReference type="EMBL" id="LSRX01005688">
    <property type="protein sequence ID" value="OLP73356.1"/>
    <property type="molecule type" value="Genomic_DNA"/>
</dbReference>
<name>A0A1Q9BRS2_SYMMI</name>